<dbReference type="EMBL" id="CM056744">
    <property type="protein sequence ID" value="KAJ8667079.1"/>
    <property type="molecule type" value="Genomic_DNA"/>
</dbReference>
<reference evidence="1" key="1">
    <citation type="submission" date="2023-04" db="EMBL/GenBank/DDBJ databases">
        <title>A chromosome-level genome assembly of the parasitoid wasp Eretmocerus hayati.</title>
        <authorList>
            <person name="Zhong Y."/>
            <person name="Liu S."/>
            <person name="Liu Y."/>
        </authorList>
    </citation>
    <scope>NUCLEOTIDE SEQUENCE</scope>
    <source>
        <strain evidence="1">ZJU_SS_LIU_2023</strain>
    </source>
</reference>
<organism evidence="1 2">
    <name type="scientific">Eretmocerus hayati</name>
    <dbReference type="NCBI Taxonomy" id="131215"/>
    <lineage>
        <taxon>Eukaryota</taxon>
        <taxon>Metazoa</taxon>
        <taxon>Ecdysozoa</taxon>
        <taxon>Arthropoda</taxon>
        <taxon>Hexapoda</taxon>
        <taxon>Insecta</taxon>
        <taxon>Pterygota</taxon>
        <taxon>Neoptera</taxon>
        <taxon>Endopterygota</taxon>
        <taxon>Hymenoptera</taxon>
        <taxon>Apocrita</taxon>
        <taxon>Proctotrupomorpha</taxon>
        <taxon>Chalcidoidea</taxon>
        <taxon>Aphelinidae</taxon>
        <taxon>Aphelininae</taxon>
        <taxon>Eretmocerus</taxon>
    </lineage>
</organism>
<keyword evidence="2" id="KW-1185">Reference proteome</keyword>
<proteinExistence type="predicted"/>
<comment type="caution">
    <text evidence="1">The sequence shown here is derived from an EMBL/GenBank/DDBJ whole genome shotgun (WGS) entry which is preliminary data.</text>
</comment>
<name>A0ACC2N7P8_9HYME</name>
<accession>A0ACC2N7P8</accession>
<dbReference type="Proteomes" id="UP001239111">
    <property type="component" value="Chromosome 4"/>
</dbReference>
<gene>
    <name evidence="1" type="ORF">QAD02_008741</name>
</gene>
<evidence type="ECO:0000313" key="1">
    <source>
        <dbReference type="EMBL" id="KAJ8667079.1"/>
    </source>
</evidence>
<sequence>MKRKTSDSVKADDGVEKKNSNAPNKKVRSQVSPQKTNKGKAPKYEKPTFKTKDKTTKSKDGHASPNKDGKPFNKKDFNKKTSSKGQIDNANRDQASTKKNGKPFKKKNMDDKSSAKNQSEQSPEGKPDWGEYKKKQKELREKRRAKKLDETYDVSIKAKQIGEKLRRSKLSPEMQQKLTKQLHELSQKQYAKMIYTHDLSRVIQWQIKYCSSDIQLAIVEELKPIISEMFFSKYAKNVIRTLLKKGSDCVKQVILEACFGKVVRLLSSVVSAPLFEKIYVEHASKAQKSALKQEMYGEMYKNYKDSNVKTLNDVYKDTGAMKLATLSTVKANLIKILNKKLINSTLVHTVLFEYLKNCSKEDRAEIIVMARPLIAELSQTRDGAEVGNICIWYGTSKDRKLIMKSLKEHIKDIVTSEHGHLMILALLDSVDDTVLLNKILLQEMLNNLSDIVLNEYGRRVVLYLVARRDTHYFHPALVEYLKQGDGNETSKKPADVREKELLDHVIDNLLASIAADSKTWLSNGQIQIVTLAILKASPGEKCEPAFKAISQFISDPETKLQKDDKTFKAIEEPGLHMILKKLIQIDKTRLETSELTFGEILIQNLDIEVIQQWVEYNRGCFLLITLLENESDQVTSELKSRIQKVEKLGSLKSKGAAILLKKLE</sequence>
<protein>
    <submittedName>
        <fullName evidence="1">Uncharacterized protein</fullName>
    </submittedName>
</protein>
<evidence type="ECO:0000313" key="2">
    <source>
        <dbReference type="Proteomes" id="UP001239111"/>
    </source>
</evidence>